<evidence type="ECO:0000256" key="1">
    <source>
        <dbReference type="SAM" id="Phobius"/>
    </source>
</evidence>
<reference evidence="2 3" key="1">
    <citation type="submission" date="2020-03" db="EMBL/GenBank/DDBJ databases">
        <title>A novel species.</title>
        <authorList>
            <person name="Gao J."/>
        </authorList>
    </citation>
    <scope>NUCLEOTIDE SEQUENCE [LARGE SCALE GENOMIC DNA]</scope>
    <source>
        <strain evidence="2 3">QMT-12</strain>
    </source>
</reference>
<dbReference type="Proteomes" id="UP000501179">
    <property type="component" value="Chromosome"/>
</dbReference>
<keyword evidence="3" id="KW-1185">Reference proteome</keyword>
<proteinExistence type="predicted"/>
<dbReference type="KEGG" id="slia:HA039_05140"/>
<organism evidence="2 3">
    <name type="scientific">Streptomyces liangshanensis</name>
    <dbReference type="NCBI Taxonomy" id="2717324"/>
    <lineage>
        <taxon>Bacteria</taxon>
        <taxon>Bacillati</taxon>
        <taxon>Actinomycetota</taxon>
        <taxon>Actinomycetes</taxon>
        <taxon>Kitasatosporales</taxon>
        <taxon>Streptomycetaceae</taxon>
        <taxon>Streptomyces</taxon>
    </lineage>
</organism>
<dbReference type="AlphaFoldDB" id="A0A6G9H848"/>
<keyword evidence="1" id="KW-1133">Transmembrane helix</keyword>
<sequence>MRGTAREAASAAGARVRRWYGESPFHLVVLLTSFVICCYAGVRLLGEDDWGGILLWFVGAAVLHDLVLLPLYSLLDRVVRAALGRRPSLPRTAVNLIRVPAAVSLLLLLVYWPLVTRASEPYEKATGLDIGVFLGRWLLITAALFAASALWLGWRTWRGRARGR</sequence>
<protein>
    <submittedName>
        <fullName evidence="2">Uncharacterized protein</fullName>
    </submittedName>
</protein>
<evidence type="ECO:0000313" key="2">
    <source>
        <dbReference type="EMBL" id="QIQ06712.1"/>
    </source>
</evidence>
<keyword evidence="1" id="KW-0812">Transmembrane</keyword>
<dbReference type="EMBL" id="CP050177">
    <property type="protein sequence ID" value="QIQ06712.1"/>
    <property type="molecule type" value="Genomic_DNA"/>
</dbReference>
<gene>
    <name evidence="2" type="ORF">HA039_05140</name>
</gene>
<feature type="transmembrane region" description="Helical" evidence="1">
    <location>
        <begin position="54"/>
        <end position="75"/>
    </location>
</feature>
<name>A0A6G9H848_9ACTN</name>
<accession>A0A6G9H848</accession>
<keyword evidence="1" id="KW-0472">Membrane</keyword>
<evidence type="ECO:0000313" key="3">
    <source>
        <dbReference type="Proteomes" id="UP000501179"/>
    </source>
</evidence>
<feature type="transmembrane region" description="Helical" evidence="1">
    <location>
        <begin position="25"/>
        <end position="42"/>
    </location>
</feature>
<feature type="transmembrane region" description="Helical" evidence="1">
    <location>
        <begin position="96"/>
        <end position="114"/>
    </location>
</feature>
<feature type="transmembrane region" description="Helical" evidence="1">
    <location>
        <begin position="134"/>
        <end position="154"/>
    </location>
</feature>